<gene>
    <name evidence="2" type="ORF">GTO91_03380</name>
</gene>
<organism evidence="2 3">
    <name type="scientific">Heliomicrobium undosum</name>
    <dbReference type="NCBI Taxonomy" id="121734"/>
    <lineage>
        <taxon>Bacteria</taxon>
        <taxon>Bacillati</taxon>
        <taxon>Bacillota</taxon>
        <taxon>Clostridia</taxon>
        <taxon>Eubacteriales</taxon>
        <taxon>Heliobacteriaceae</taxon>
        <taxon>Heliomicrobium</taxon>
    </lineage>
</organism>
<dbReference type="AlphaFoldDB" id="A0A845L2L2"/>
<feature type="transmembrane region" description="Helical" evidence="1">
    <location>
        <begin position="37"/>
        <end position="56"/>
    </location>
</feature>
<keyword evidence="1" id="KW-0472">Membrane</keyword>
<keyword evidence="1" id="KW-0812">Transmembrane</keyword>
<protein>
    <submittedName>
        <fullName evidence="2">Uncharacterized protein</fullName>
    </submittedName>
</protein>
<name>A0A845L2L2_9FIRM</name>
<dbReference type="Proteomes" id="UP000463470">
    <property type="component" value="Unassembled WGS sequence"/>
</dbReference>
<evidence type="ECO:0000256" key="1">
    <source>
        <dbReference type="SAM" id="Phobius"/>
    </source>
</evidence>
<sequence length="84" mass="9741">MKKFFWLFIYGLVGFLSSLLALVQITKLTQSFSFHTLMGLIAMVTTAITSISYFILTWRKPRNEFSLNKDDKVEKAEVQKVETE</sequence>
<comment type="caution">
    <text evidence="2">The sequence shown here is derived from an EMBL/GenBank/DDBJ whole genome shotgun (WGS) entry which is preliminary data.</text>
</comment>
<reference evidence="2 3" key="1">
    <citation type="submission" date="2020-01" db="EMBL/GenBank/DDBJ databases">
        <title>Whole-genome sequence of Heliobacterium undosum DSM 13378.</title>
        <authorList>
            <person name="Kyndt J.A."/>
            <person name="Meyer T.E."/>
        </authorList>
    </citation>
    <scope>NUCLEOTIDE SEQUENCE [LARGE SCALE GENOMIC DNA]</scope>
    <source>
        <strain evidence="2 3">DSM 13378</strain>
    </source>
</reference>
<evidence type="ECO:0000313" key="3">
    <source>
        <dbReference type="Proteomes" id="UP000463470"/>
    </source>
</evidence>
<evidence type="ECO:0000313" key="2">
    <source>
        <dbReference type="EMBL" id="MZP28750.1"/>
    </source>
</evidence>
<keyword evidence="1" id="KW-1133">Transmembrane helix</keyword>
<dbReference type="RefSeq" id="WP_161254825.1">
    <property type="nucleotide sequence ID" value="NZ_WXEY01000002.1"/>
</dbReference>
<dbReference type="EMBL" id="WXEY01000002">
    <property type="protein sequence ID" value="MZP28750.1"/>
    <property type="molecule type" value="Genomic_DNA"/>
</dbReference>
<proteinExistence type="predicted"/>
<keyword evidence="3" id="KW-1185">Reference proteome</keyword>
<accession>A0A845L2L2</accession>